<dbReference type="EMBL" id="VHQI01000009">
    <property type="protein sequence ID" value="TPW41174.1"/>
    <property type="molecule type" value="Genomic_DNA"/>
</dbReference>
<evidence type="ECO:0000313" key="3">
    <source>
        <dbReference type="Proteomes" id="UP000319523"/>
    </source>
</evidence>
<feature type="compositionally biased region" description="Basic and acidic residues" evidence="1">
    <location>
        <begin position="44"/>
        <end position="63"/>
    </location>
</feature>
<name>A0A506V5J8_9GAMM</name>
<protein>
    <submittedName>
        <fullName evidence="2">Uncharacterized protein</fullName>
    </submittedName>
</protein>
<organism evidence="2 3">
    <name type="scientific">Mixta tenebrionis</name>
    <dbReference type="NCBI Taxonomy" id="2562439"/>
    <lineage>
        <taxon>Bacteria</taxon>
        <taxon>Pseudomonadati</taxon>
        <taxon>Pseudomonadota</taxon>
        <taxon>Gammaproteobacteria</taxon>
        <taxon>Enterobacterales</taxon>
        <taxon>Erwiniaceae</taxon>
        <taxon>Mixta</taxon>
    </lineage>
</organism>
<comment type="caution">
    <text evidence="2">The sequence shown here is derived from an EMBL/GenBank/DDBJ whole genome shotgun (WGS) entry which is preliminary data.</text>
</comment>
<feature type="region of interest" description="Disordered" evidence="1">
    <location>
        <begin position="37"/>
        <end position="63"/>
    </location>
</feature>
<dbReference type="Proteomes" id="UP000319523">
    <property type="component" value="Unassembled WGS sequence"/>
</dbReference>
<evidence type="ECO:0000313" key="2">
    <source>
        <dbReference type="EMBL" id="TPW41174.1"/>
    </source>
</evidence>
<proteinExistence type="predicted"/>
<keyword evidence="3" id="KW-1185">Reference proteome</keyword>
<dbReference type="RefSeq" id="WP_141176989.1">
    <property type="nucleotide sequence ID" value="NZ_JBHUFX010000005.1"/>
</dbReference>
<sequence>MHKFGAADFAKRKLFCFITLTFRYVKGCSDPFWQRRKGGWHKHYSPDRRSGDQKMKELEHADA</sequence>
<evidence type="ECO:0000256" key="1">
    <source>
        <dbReference type="SAM" id="MobiDB-lite"/>
    </source>
</evidence>
<dbReference type="AlphaFoldDB" id="A0A506V5J8"/>
<reference evidence="2 3" key="1">
    <citation type="submission" date="2019-06" db="EMBL/GenBank/DDBJ databases">
        <authorList>
            <person name="Yang Y."/>
        </authorList>
    </citation>
    <scope>NUCLEOTIDE SEQUENCE [LARGE SCALE GENOMIC DNA]</scope>
    <source>
        <strain evidence="2 3">BIT-26</strain>
    </source>
</reference>
<accession>A0A506V5J8</accession>
<gene>
    <name evidence="2" type="ORF">FKM52_15050</name>
</gene>